<gene>
    <name evidence="2" type="ORF">NQU55_20335</name>
</gene>
<comment type="caution">
    <text evidence="2">The sequence shown here is derived from an EMBL/GenBank/DDBJ whole genome shotgun (WGS) entry which is preliminary data.</text>
</comment>
<protein>
    <submittedName>
        <fullName evidence="2">C39 family peptidase</fullName>
    </submittedName>
</protein>
<evidence type="ECO:0000259" key="1">
    <source>
        <dbReference type="Pfam" id="PF13529"/>
    </source>
</evidence>
<dbReference type="RefSeq" id="WP_256790931.1">
    <property type="nucleotide sequence ID" value="NZ_JANIID010000018.1"/>
</dbReference>
<dbReference type="Gene3D" id="3.90.70.10">
    <property type="entry name" value="Cysteine proteinases"/>
    <property type="match status" value="1"/>
</dbReference>
<name>A0A9X2LIE6_9ACTN</name>
<dbReference type="Proteomes" id="UP001142374">
    <property type="component" value="Unassembled WGS sequence"/>
</dbReference>
<dbReference type="AlphaFoldDB" id="A0A9X2LIE6"/>
<evidence type="ECO:0000313" key="2">
    <source>
        <dbReference type="EMBL" id="MCQ8772101.1"/>
    </source>
</evidence>
<sequence>MTASMIKRSVPYYSQWESPGLVPEFITGARPASTDPLWQKSGASSPQEYAFWAPRMCGVACTRMALDYWGLPVPPSVPLVGELQDAGAYVRDGDQVKGLIYQPFAEFVQARWGLYACAKRELPAGEIRTEITRGRLAMVSVHKTVRTPDHAPPSRGGHLVLVVGADDDGVLLHNPSGLPGRSQEFAPLSWTALDRFYAGRGVVLGDST</sequence>
<proteinExistence type="predicted"/>
<accession>A0A9X2LIE6</accession>
<dbReference type="InterPro" id="IPR039564">
    <property type="entry name" value="Peptidase_C39-like"/>
</dbReference>
<reference evidence="2" key="1">
    <citation type="submission" date="2022-06" db="EMBL/GenBank/DDBJ databases">
        <title>WGS of actinobacteria.</title>
        <authorList>
            <person name="Thawai C."/>
        </authorList>
    </citation>
    <scope>NUCLEOTIDE SEQUENCE</scope>
    <source>
        <strain evidence="2">AA8</strain>
    </source>
</reference>
<dbReference type="EMBL" id="JANIID010000018">
    <property type="protein sequence ID" value="MCQ8772101.1"/>
    <property type="molecule type" value="Genomic_DNA"/>
</dbReference>
<dbReference type="Pfam" id="PF13529">
    <property type="entry name" value="Peptidase_C39_2"/>
    <property type="match status" value="1"/>
</dbReference>
<organism evidence="2 3">
    <name type="scientific">Streptomyces telluris</name>
    <dbReference type="NCBI Taxonomy" id="2720021"/>
    <lineage>
        <taxon>Bacteria</taxon>
        <taxon>Bacillati</taxon>
        <taxon>Actinomycetota</taxon>
        <taxon>Actinomycetes</taxon>
        <taxon>Kitasatosporales</taxon>
        <taxon>Streptomycetaceae</taxon>
        <taxon>Streptomyces</taxon>
    </lineage>
</organism>
<feature type="domain" description="Peptidase C39-like" evidence="1">
    <location>
        <begin position="9"/>
        <end position="175"/>
    </location>
</feature>
<evidence type="ECO:0000313" key="3">
    <source>
        <dbReference type="Proteomes" id="UP001142374"/>
    </source>
</evidence>
<keyword evidence="3" id="KW-1185">Reference proteome</keyword>